<keyword evidence="1" id="KW-0808">Transferase</keyword>
<dbReference type="PANTHER" id="PTHR13061:SF29">
    <property type="entry name" value="GAMMA CARBONIC ANHYDRASE-LIKE 1, MITOCHONDRIAL-RELATED"/>
    <property type="match status" value="1"/>
</dbReference>
<protein>
    <submittedName>
        <fullName evidence="1">Carbonic anhydrase or acetyltransferase, isoleucine patch superfamily</fullName>
    </submittedName>
</protein>
<dbReference type="AlphaFoldDB" id="A0A1I7L5D5"/>
<proteinExistence type="predicted"/>
<dbReference type="InterPro" id="IPR050484">
    <property type="entry name" value="Transf_Hexapept/Carb_Anhydrase"/>
</dbReference>
<evidence type="ECO:0000313" key="2">
    <source>
        <dbReference type="Proteomes" id="UP000183508"/>
    </source>
</evidence>
<dbReference type="Proteomes" id="UP000183508">
    <property type="component" value="Unassembled WGS sequence"/>
</dbReference>
<dbReference type="Pfam" id="PF00132">
    <property type="entry name" value="Hexapep"/>
    <property type="match status" value="1"/>
</dbReference>
<dbReference type="GO" id="GO:0016740">
    <property type="term" value="F:transferase activity"/>
    <property type="evidence" value="ECO:0007669"/>
    <property type="project" value="UniProtKB-KW"/>
</dbReference>
<dbReference type="SUPFAM" id="SSF51161">
    <property type="entry name" value="Trimeric LpxA-like enzymes"/>
    <property type="match status" value="1"/>
</dbReference>
<dbReference type="PANTHER" id="PTHR13061">
    <property type="entry name" value="DYNACTIN SUBUNIT P25"/>
    <property type="match status" value="1"/>
</dbReference>
<dbReference type="InterPro" id="IPR011004">
    <property type="entry name" value="Trimer_LpxA-like_sf"/>
</dbReference>
<dbReference type="InterPro" id="IPR047324">
    <property type="entry name" value="LbH_gamma_CA-like"/>
</dbReference>
<dbReference type="CDD" id="cd04645">
    <property type="entry name" value="LbH_gamma_CA_like"/>
    <property type="match status" value="1"/>
</dbReference>
<dbReference type="InterPro" id="IPR001451">
    <property type="entry name" value="Hexapep"/>
</dbReference>
<accession>A0A1I7L5D5</accession>
<dbReference type="OrthoDB" id="9794407at2"/>
<dbReference type="Gene3D" id="2.160.10.10">
    <property type="entry name" value="Hexapeptide repeat proteins"/>
    <property type="match status" value="1"/>
</dbReference>
<sequence>MRYRLENTEPKLDETVYIAPGVHISGDVQIGRESSVWFNTVIRGDNAPIVIGEQTNIQDGCVLHVDADAPMRIGNRVTVGHNVILHGCTIGDGALIGMGAIVLNHAEIGEEALIGAGTLIPEGKKIPPRVLVVGSPGRVVRALTEEDLVRLRAGAEHYVIQSRRYMRHGITGWAPGSQA</sequence>
<dbReference type="RefSeq" id="WP_074955842.1">
    <property type="nucleotide sequence ID" value="NZ_FPBV01000025.1"/>
</dbReference>
<reference evidence="2" key="1">
    <citation type="submission" date="2016-10" db="EMBL/GenBank/DDBJ databases">
        <authorList>
            <person name="Varghese N."/>
        </authorList>
    </citation>
    <scope>NUCLEOTIDE SEQUENCE [LARGE SCALE GENOMIC DNA]</scope>
    <source>
        <strain evidence="2">DSM 17980</strain>
    </source>
</reference>
<dbReference type="STRING" id="392015.SAMN05421543_12534"/>
<keyword evidence="2" id="KW-1185">Reference proteome</keyword>
<evidence type="ECO:0000313" key="1">
    <source>
        <dbReference type="EMBL" id="SFV04910.1"/>
    </source>
</evidence>
<organism evidence="1 2">
    <name type="scientific">Alicyclobacillus macrosporangiidus</name>
    <dbReference type="NCBI Taxonomy" id="392015"/>
    <lineage>
        <taxon>Bacteria</taxon>
        <taxon>Bacillati</taxon>
        <taxon>Bacillota</taxon>
        <taxon>Bacilli</taxon>
        <taxon>Bacillales</taxon>
        <taxon>Alicyclobacillaceae</taxon>
        <taxon>Alicyclobacillus</taxon>
    </lineage>
</organism>
<gene>
    <name evidence="1" type="ORF">SAMN05421543_12534</name>
</gene>
<dbReference type="eggNOG" id="COG0663">
    <property type="taxonomic scope" value="Bacteria"/>
</dbReference>
<dbReference type="EMBL" id="FPBV01000025">
    <property type="protein sequence ID" value="SFV04910.1"/>
    <property type="molecule type" value="Genomic_DNA"/>
</dbReference>
<name>A0A1I7L5D5_9BACL</name>